<dbReference type="EMBL" id="NIQP01000007">
    <property type="protein sequence ID" value="PPB71188.1"/>
    <property type="molecule type" value="Genomic_DNA"/>
</dbReference>
<dbReference type="InterPro" id="IPR036737">
    <property type="entry name" value="OmpA-like_sf"/>
</dbReference>
<evidence type="ECO:0000313" key="16">
    <source>
        <dbReference type="Proteomes" id="UP000052257"/>
    </source>
</evidence>
<dbReference type="EMBL" id="FAUW01000003">
    <property type="protein sequence ID" value="CUU80383.1"/>
    <property type="molecule type" value="Genomic_DNA"/>
</dbReference>
<evidence type="ECO:0000259" key="9">
    <source>
        <dbReference type="PROSITE" id="PS51123"/>
    </source>
</evidence>
<evidence type="ECO:0000256" key="6">
    <source>
        <dbReference type="ARBA" id="ARBA00023136"/>
    </source>
</evidence>
<organism evidence="10 16">
    <name type="scientific">Campylobacter hyointestinalis subsp. hyointestinalis</name>
    <dbReference type="NCBI Taxonomy" id="91352"/>
    <lineage>
        <taxon>Bacteria</taxon>
        <taxon>Pseudomonadati</taxon>
        <taxon>Campylobacterota</taxon>
        <taxon>Epsilonproteobacteria</taxon>
        <taxon>Campylobacterales</taxon>
        <taxon>Campylobacteraceae</taxon>
        <taxon>Campylobacter</taxon>
    </lineage>
</organism>
<dbReference type="SUPFAM" id="SSF103088">
    <property type="entry name" value="OmpA-like"/>
    <property type="match status" value="1"/>
</dbReference>
<reference evidence="14 15" key="1">
    <citation type="submission" date="2015-11" db="EMBL/GenBank/DDBJ databases">
        <authorList>
            <consortium name="Pathogen Informatics"/>
        </authorList>
    </citation>
    <scope>NUCLEOTIDE SEQUENCE [LARGE SCALE GENOMIC DNA]</scope>
    <source>
        <strain evidence="11 14">006A-0059</strain>
        <strain evidence="10 16">006A-0191</strain>
        <strain evidence="12 15">007A-0283</strain>
    </source>
</reference>
<comment type="caution">
    <text evidence="10">The sequence shown here is derived from an EMBL/GenBank/DDBJ whole genome shotgun (WGS) entry which is preliminary data.</text>
</comment>
<dbReference type="GO" id="GO:0005886">
    <property type="term" value="C:plasma membrane"/>
    <property type="evidence" value="ECO:0007669"/>
    <property type="project" value="UniProtKB-SubCell"/>
</dbReference>
<evidence type="ECO:0000313" key="17">
    <source>
        <dbReference type="Proteomes" id="UP000239685"/>
    </source>
</evidence>
<gene>
    <name evidence="10" type="primary">motB</name>
    <name evidence="13" type="ORF">CDQ78_07105</name>
    <name evidence="11" type="ORF">ERS686654_01294</name>
    <name evidence="10" type="ORF">ERS739220_01115</name>
    <name evidence="12" type="ORF">ERS739223_01692</name>
</gene>
<feature type="region of interest" description="Disordered" evidence="8">
    <location>
        <begin position="62"/>
        <end position="88"/>
    </location>
</feature>
<evidence type="ECO:0000256" key="4">
    <source>
        <dbReference type="ARBA" id="ARBA00022692"/>
    </source>
</evidence>
<evidence type="ECO:0000256" key="8">
    <source>
        <dbReference type="SAM" id="MobiDB-lite"/>
    </source>
</evidence>
<name>A0A2S5J534_CAMHY</name>
<reference evidence="13 17" key="2">
    <citation type="submission" date="2017-06" db="EMBL/GenBank/DDBJ databases">
        <title>Updating the genomic taxonomy and epidemiology of Campylobacter hyointestinalis; discovery in New Zealand farmed ruminants.</title>
        <authorList>
            <person name="Wilkinson D.A."/>
            <person name="Fayaz A."/>
            <person name="Biggs P.J."/>
            <person name="Midwinter A.C."/>
        </authorList>
    </citation>
    <scope>NUCLEOTIDE SEQUENCE [LARGE SCALE GENOMIC DNA]</scope>
    <source>
        <strain evidence="13 17">S1614a</strain>
    </source>
</reference>
<keyword evidence="10" id="KW-0966">Cell projection</keyword>
<dbReference type="Proteomes" id="UP000052257">
    <property type="component" value="Unassembled WGS sequence"/>
</dbReference>
<accession>A0A0S4S5A0</accession>
<keyword evidence="10" id="KW-0282">Flagellum</keyword>
<dbReference type="Proteomes" id="UP000052237">
    <property type="component" value="Unassembled WGS sequence"/>
</dbReference>
<proteinExistence type="inferred from homology"/>
<dbReference type="NCBIfam" id="NF006285">
    <property type="entry name" value="PRK08457.1"/>
    <property type="match status" value="1"/>
</dbReference>
<evidence type="ECO:0000313" key="14">
    <source>
        <dbReference type="Proteomes" id="UP000052237"/>
    </source>
</evidence>
<keyword evidence="5" id="KW-1133">Transmembrane helix</keyword>
<dbReference type="AlphaFoldDB" id="A0A2S5J534"/>
<dbReference type="InterPro" id="IPR006665">
    <property type="entry name" value="OmpA-like"/>
</dbReference>
<dbReference type="Pfam" id="PF13677">
    <property type="entry name" value="MotB_plug"/>
    <property type="match status" value="1"/>
</dbReference>
<dbReference type="GeneID" id="29473228"/>
<keyword evidence="10" id="KW-0969">Cilium</keyword>
<evidence type="ECO:0000313" key="10">
    <source>
        <dbReference type="EMBL" id="CUU80383.1"/>
    </source>
</evidence>
<evidence type="ECO:0000313" key="13">
    <source>
        <dbReference type="EMBL" id="PPB71188.1"/>
    </source>
</evidence>
<dbReference type="InterPro" id="IPR025713">
    <property type="entry name" value="MotB-like_N_dom"/>
</dbReference>
<accession>A0A2S5J534</accession>
<evidence type="ECO:0000256" key="5">
    <source>
        <dbReference type="ARBA" id="ARBA00022989"/>
    </source>
</evidence>
<dbReference type="RefSeq" id="WP_034962523.1">
    <property type="nucleotide sequence ID" value="NZ_CBCRTP010000001.1"/>
</dbReference>
<dbReference type="PROSITE" id="PS51123">
    <property type="entry name" value="OMPA_2"/>
    <property type="match status" value="1"/>
</dbReference>
<dbReference type="EMBL" id="FAVB01000003">
    <property type="protein sequence ID" value="CUU82248.1"/>
    <property type="molecule type" value="Genomic_DNA"/>
</dbReference>
<comment type="similarity">
    <text evidence="2">Belongs to the MotB family.</text>
</comment>
<evidence type="ECO:0000256" key="1">
    <source>
        <dbReference type="ARBA" id="ARBA00004162"/>
    </source>
</evidence>
<evidence type="ECO:0000256" key="2">
    <source>
        <dbReference type="ARBA" id="ARBA00008914"/>
    </source>
</evidence>
<evidence type="ECO:0000313" key="12">
    <source>
        <dbReference type="EMBL" id="CUU91183.1"/>
    </source>
</evidence>
<comment type="subcellular location">
    <subcellularLocation>
        <location evidence="1">Cell membrane</location>
        <topology evidence="1">Single-pass membrane protein</topology>
    </subcellularLocation>
</comment>
<sequence>MAKKKKCPECPAGEKWAVPYADFLSLLLALFIALYAISAVNTAKVEALKTEIIKIFDFPDSKGVKESSKNSKSEKQFDGPGIAMQNSDNTIEQQNTNNERYKVSLDQAENQVAIDLPTGVKFDDKSAEIYNPDMINFIKIISMIINKMPESVSVEIRGFANDYDNKLDDYKLGSDRAYNVLKMLISNGIDPKRLRYSSFGDSVKIKNSDLKLAKIYFRVDIKDKKAQMSVLDIISEVK</sequence>
<dbReference type="PANTHER" id="PTHR30329:SF21">
    <property type="entry name" value="LIPOPROTEIN YIAD-RELATED"/>
    <property type="match status" value="1"/>
</dbReference>
<feature type="domain" description="OmpA-like" evidence="9">
    <location>
        <begin position="109"/>
        <end position="227"/>
    </location>
</feature>
<dbReference type="Pfam" id="PF00691">
    <property type="entry name" value="OmpA"/>
    <property type="match status" value="1"/>
</dbReference>
<keyword evidence="3" id="KW-1003">Cell membrane</keyword>
<dbReference type="Gene3D" id="3.30.1330.60">
    <property type="entry name" value="OmpA-like domain"/>
    <property type="match status" value="1"/>
</dbReference>
<evidence type="ECO:0000256" key="7">
    <source>
        <dbReference type="PROSITE-ProRule" id="PRU00473"/>
    </source>
</evidence>
<dbReference type="EMBL" id="FAVC01000003">
    <property type="protein sequence ID" value="CUU91183.1"/>
    <property type="molecule type" value="Genomic_DNA"/>
</dbReference>
<evidence type="ECO:0000313" key="15">
    <source>
        <dbReference type="Proteomes" id="UP000052245"/>
    </source>
</evidence>
<evidence type="ECO:0000313" key="11">
    <source>
        <dbReference type="EMBL" id="CUU82248.1"/>
    </source>
</evidence>
<feature type="compositionally biased region" description="Basic and acidic residues" evidence="8">
    <location>
        <begin position="62"/>
        <end position="77"/>
    </location>
</feature>
<dbReference type="Proteomes" id="UP000052245">
    <property type="component" value="Unassembled WGS sequence"/>
</dbReference>
<dbReference type="Proteomes" id="UP000239685">
    <property type="component" value="Unassembled WGS sequence"/>
</dbReference>
<keyword evidence="14" id="KW-1185">Reference proteome</keyword>
<keyword evidence="4" id="KW-0812">Transmembrane</keyword>
<keyword evidence="6 7" id="KW-0472">Membrane</keyword>
<dbReference type="PANTHER" id="PTHR30329">
    <property type="entry name" value="STATOR ELEMENT OF FLAGELLAR MOTOR COMPLEX"/>
    <property type="match status" value="1"/>
</dbReference>
<evidence type="ECO:0000256" key="3">
    <source>
        <dbReference type="ARBA" id="ARBA00022475"/>
    </source>
</evidence>
<dbReference type="InterPro" id="IPR050330">
    <property type="entry name" value="Bact_OuterMem_StrucFunc"/>
</dbReference>
<protein>
    <submittedName>
        <fullName evidence="10">Flagellar motor protein MotB</fullName>
    </submittedName>
</protein>